<dbReference type="Pfam" id="PF04542">
    <property type="entry name" value="Sigma70_r2"/>
    <property type="match status" value="1"/>
</dbReference>
<evidence type="ECO:0000259" key="7">
    <source>
        <dbReference type="Pfam" id="PF08281"/>
    </source>
</evidence>
<gene>
    <name evidence="8" type="ORF">V5E97_10050</name>
</gene>
<comment type="similarity">
    <text evidence="1">Belongs to the sigma-70 factor family. ECF subfamily.</text>
</comment>
<evidence type="ECO:0000256" key="4">
    <source>
        <dbReference type="ARBA" id="ARBA00023163"/>
    </source>
</evidence>
<dbReference type="SUPFAM" id="SSF88659">
    <property type="entry name" value="Sigma3 and sigma4 domains of RNA polymerase sigma factors"/>
    <property type="match status" value="1"/>
</dbReference>
<proteinExistence type="inferred from homology"/>
<dbReference type="GO" id="GO:0003677">
    <property type="term" value="F:DNA binding"/>
    <property type="evidence" value="ECO:0007669"/>
    <property type="project" value="InterPro"/>
</dbReference>
<feature type="compositionally biased region" description="Low complexity" evidence="5">
    <location>
        <begin position="309"/>
        <end position="327"/>
    </location>
</feature>
<evidence type="ECO:0000256" key="2">
    <source>
        <dbReference type="ARBA" id="ARBA00023015"/>
    </source>
</evidence>
<dbReference type="CDD" id="cd06171">
    <property type="entry name" value="Sigma70_r4"/>
    <property type="match status" value="1"/>
</dbReference>
<accession>A0AAU7CM59</accession>
<evidence type="ECO:0000256" key="3">
    <source>
        <dbReference type="ARBA" id="ARBA00023082"/>
    </source>
</evidence>
<reference evidence="8" key="1">
    <citation type="submission" date="2024-05" db="EMBL/GenBank/DDBJ databases">
        <title>Planctomycetes of the genus Singulisphaera possess chitinolytic capabilities.</title>
        <authorList>
            <person name="Ivanova A."/>
        </authorList>
    </citation>
    <scope>NUCLEOTIDE SEQUENCE</scope>
    <source>
        <strain evidence="8">Ch08T</strain>
    </source>
</reference>
<dbReference type="InterPro" id="IPR039425">
    <property type="entry name" value="RNA_pol_sigma-70-like"/>
</dbReference>
<dbReference type="PANTHER" id="PTHR43133">
    <property type="entry name" value="RNA POLYMERASE ECF-TYPE SIGMA FACTO"/>
    <property type="match status" value="1"/>
</dbReference>
<feature type="region of interest" description="Disordered" evidence="5">
    <location>
        <begin position="113"/>
        <end position="143"/>
    </location>
</feature>
<dbReference type="GO" id="GO:0006352">
    <property type="term" value="P:DNA-templated transcription initiation"/>
    <property type="evidence" value="ECO:0007669"/>
    <property type="project" value="InterPro"/>
</dbReference>
<evidence type="ECO:0000259" key="6">
    <source>
        <dbReference type="Pfam" id="PF04542"/>
    </source>
</evidence>
<dbReference type="NCBIfam" id="TIGR02937">
    <property type="entry name" value="sigma70-ECF"/>
    <property type="match status" value="1"/>
</dbReference>
<dbReference type="Gene3D" id="1.10.10.10">
    <property type="entry name" value="Winged helix-like DNA-binding domain superfamily/Winged helix DNA-binding domain"/>
    <property type="match status" value="1"/>
</dbReference>
<feature type="region of interest" description="Disordered" evidence="5">
    <location>
        <begin position="309"/>
        <end position="328"/>
    </location>
</feature>
<dbReference type="Gene3D" id="1.10.1740.10">
    <property type="match status" value="1"/>
</dbReference>
<dbReference type="InterPro" id="IPR007627">
    <property type="entry name" value="RNA_pol_sigma70_r2"/>
</dbReference>
<feature type="domain" description="RNA polymerase sigma factor 70 region 4 type 2" evidence="7">
    <location>
        <begin position="149"/>
        <end position="200"/>
    </location>
</feature>
<dbReference type="RefSeq" id="WP_406699206.1">
    <property type="nucleotide sequence ID" value="NZ_CP155447.1"/>
</dbReference>
<dbReference type="SUPFAM" id="SSF49464">
    <property type="entry name" value="Carboxypeptidase regulatory domain-like"/>
    <property type="match status" value="2"/>
</dbReference>
<name>A0AAU7CM59_9BACT</name>
<dbReference type="GO" id="GO:0016987">
    <property type="term" value="F:sigma factor activity"/>
    <property type="evidence" value="ECO:0007669"/>
    <property type="project" value="UniProtKB-KW"/>
</dbReference>
<evidence type="ECO:0000256" key="1">
    <source>
        <dbReference type="ARBA" id="ARBA00010641"/>
    </source>
</evidence>
<dbReference type="PANTHER" id="PTHR43133:SF51">
    <property type="entry name" value="RNA POLYMERASE SIGMA FACTOR"/>
    <property type="match status" value="1"/>
</dbReference>
<dbReference type="SUPFAM" id="SSF88946">
    <property type="entry name" value="Sigma2 domain of RNA polymerase sigma factors"/>
    <property type="match status" value="1"/>
</dbReference>
<dbReference type="EMBL" id="CP155447">
    <property type="protein sequence ID" value="XBH06355.1"/>
    <property type="molecule type" value="Genomic_DNA"/>
</dbReference>
<feature type="domain" description="RNA polymerase sigma-70 region 2" evidence="6">
    <location>
        <begin position="49"/>
        <end position="113"/>
    </location>
</feature>
<keyword evidence="2" id="KW-0805">Transcription regulation</keyword>
<keyword evidence="4" id="KW-0804">Transcription</keyword>
<keyword evidence="3" id="KW-0731">Sigma factor</keyword>
<sequence>MARAASPSLIRQLGALFDGGSAAGLSDRQLLERFVARRDDAGEAAFAALVARHGPMVLGVCRQFLGDRHHAEDAFQAVFLVLARKARSLREPELLGNWLYGVAIRTARKARGQLARRRRTEEERSARSATESTEAPADQSMLEREQTEVLHREINRLPDVFRSAVVLCYFERLTLDEAAHRLRWPVGTLRSRLARAREKLRRGLSRRGVAFSGPALISALAPRSASASVSPLLCNTTTLAATAFVARHAASGARSASATTLAQEVLRTMLLHKLRLTALSLLLVAAVATGAGLLLNHGLAVGDEPVKAPARPAASAAPPNSAKVPNAGRMTVTGRVLDPQGKPAANAQISIIGRSRSPESGIDVQKNPYILLGQGTTDGDGQFRVEASRVSSARFHEVYALAGTSPRSGFGSVKLDPDAEHPAAEFRLRPEQIIRGRLVDVNGQPAAGVEVRLNGVYNESPATEGKNFDSLDSGPGYTWSDVFVALRAMPSAVKTDSQGRFLFAGIGRDLSVSLSVRDPRFAQQRFDFMAGDRDATKEVSLALHPVKIIEGRALAADTGQPIPNAVISVRASADQFGAMVTTKYHADDHGHFNINPYAGNYFRMRAFPPEGQPYLGREHELEWTKGAVKKTVDITLPRGVLIRGKVAEVGTSRPVAGASVQFFPTNPSGDVVNGFEAIVTSKDDGSFNVTVPPGKGHLMVLAPTLDYLPKEIGGGTLFGSGQRGGRRFYAHDVIAYETKAGDKPKELTATLRPGKTLRGRLLGPEGKAIEDAVMLARQPLDPLNLTWQDHDFVHARGGRFELHGLEPEKAVPTYFLDAQHGWGATAELSGKQTGEDVTVRLQPCGQAKARFVGPNGKPLAKRDIGLNVQFLMTPGASQEFFVDRGERLQADAAYLSNVDPKHYGKGLVTDTQGRVILPALIPGAPYRISDVSTRNVLEKGAQIRKDFTVKSGETADLGDILVELPES</sequence>
<dbReference type="InterPro" id="IPR036388">
    <property type="entry name" value="WH-like_DNA-bd_sf"/>
</dbReference>
<dbReference type="InterPro" id="IPR013325">
    <property type="entry name" value="RNA_pol_sigma_r2"/>
</dbReference>
<protein>
    <submittedName>
        <fullName evidence="8">Sigma-70 family RNA polymerase sigma factor</fullName>
    </submittedName>
</protein>
<dbReference type="InterPro" id="IPR014284">
    <property type="entry name" value="RNA_pol_sigma-70_dom"/>
</dbReference>
<evidence type="ECO:0000256" key="5">
    <source>
        <dbReference type="SAM" id="MobiDB-lite"/>
    </source>
</evidence>
<dbReference type="InterPro" id="IPR008969">
    <property type="entry name" value="CarboxyPept-like_regulatory"/>
</dbReference>
<dbReference type="InterPro" id="IPR013249">
    <property type="entry name" value="RNA_pol_sigma70_r4_t2"/>
</dbReference>
<dbReference type="Pfam" id="PF08281">
    <property type="entry name" value="Sigma70_r4_2"/>
    <property type="match status" value="1"/>
</dbReference>
<evidence type="ECO:0000313" key="8">
    <source>
        <dbReference type="EMBL" id="XBH06355.1"/>
    </source>
</evidence>
<organism evidence="8">
    <name type="scientific">Singulisphaera sp. Ch08</name>
    <dbReference type="NCBI Taxonomy" id="3120278"/>
    <lineage>
        <taxon>Bacteria</taxon>
        <taxon>Pseudomonadati</taxon>
        <taxon>Planctomycetota</taxon>
        <taxon>Planctomycetia</taxon>
        <taxon>Isosphaerales</taxon>
        <taxon>Isosphaeraceae</taxon>
        <taxon>Singulisphaera</taxon>
    </lineage>
</organism>
<dbReference type="InterPro" id="IPR013324">
    <property type="entry name" value="RNA_pol_sigma_r3/r4-like"/>
</dbReference>
<dbReference type="AlphaFoldDB" id="A0AAU7CM59"/>